<dbReference type="Pfam" id="PF04773">
    <property type="entry name" value="FecR"/>
    <property type="match status" value="1"/>
</dbReference>
<proteinExistence type="predicted"/>
<protein>
    <recommendedName>
        <fullName evidence="6">Iron dicitrate transport regulator FecR</fullName>
    </recommendedName>
</protein>
<evidence type="ECO:0008006" key="6">
    <source>
        <dbReference type="Google" id="ProtNLM"/>
    </source>
</evidence>
<gene>
    <name evidence="4" type="ORF">CPT03_10925</name>
</gene>
<sequence length="400" mass="44005">MSSENPDWEKLIESLEYEESLGKVLSKEETDLLNELRRIKDDSVNAYVNLNKFNTNKSWVDFLSRVNFEKSSEEIQKDQAVIRKIDRSNLVIKISAAAVIICALLAGIFFYNGKGKGDQPAFVSKNTKEIINPGGNKATLTLGNGTKIDLTAAGVGQVVKIGNVTVVKSEDGQVEYKSASALPSTAVSYNTITTPRGGQYKVVLPDGSEVVLNSMSSLKFPTAFSMNERLVSLTGEGYFEVKRNEKAAFKVNVNGKQVVEVLGTHFNIMAYDDEPLIKTTLLKGRVHISVNKSDAGLILKPGQQALQSTSGELNMKELSDPDQIVAWKNGLTSFSKSDIKSIMRQVARWYDVEVEYRPGIPNRSFSGDISRGSSISSLLKILELNDVHFVVEGKKIIVMP</sequence>
<evidence type="ECO:0000259" key="3">
    <source>
        <dbReference type="Pfam" id="PF16344"/>
    </source>
</evidence>
<keyword evidence="1" id="KW-1133">Transmembrane helix</keyword>
<dbReference type="GO" id="GO:0016989">
    <property type="term" value="F:sigma factor antagonist activity"/>
    <property type="evidence" value="ECO:0007669"/>
    <property type="project" value="TreeGrafter"/>
</dbReference>
<keyword evidence="5" id="KW-1185">Reference proteome</keyword>
<reference evidence="4 5" key="1">
    <citation type="submission" date="2017-10" db="EMBL/GenBank/DDBJ databases">
        <title>Whole genome of Pedobacter ginsengisoli T01R-27 isolated from tomato rhizosphere.</title>
        <authorList>
            <person name="Weon H.-Y."/>
            <person name="Lee S.A."/>
            <person name="Sang M.K."/>
            <person name="Song J."/>
        </authorList>
    </citation>
    <scope>NUCLEOTIDE SEQUENCE [LARGE SCALE GENOMIC DNA]</scope>
    <source>
        <strain evidence="4 5">T01R-27</strain>
    </source>
</reference>
<dbReference type="Pfam" id="PF16344">
    <property type="entry name" value="FecR_C"/>
    <property type="match status" value="1"/>
</dbReference>
<dbReference type="InterPro" id="IPR032508">
    <property type="entry name" value="FecR_C"/>
</dbReference>
<evidence type="ECO:0000313" key="5">
    <source>
        <dbReference type="Proteomes" id="UP000223749"/>
    </source>
</evidence>
<dbReference type="KEGG" id="pgs:CPT03_10925"/>
<dbReference type="PANTHER" id="PTHR30273">
    <property type="entry name" value="PERIPLASMIC SIGNAL SENSOR AND SIGMA FACTOR ACTIVATOR FECR-RELATED"/>
    <property type="match status" value="1"/>
</dbReference>
<dbReference type="RefSeq" id="WP_099438891.1">
    <property type="nucleotide sequence ID" value="NZ_CP024091.1"/>
</dbReference>
<name>A0A2D1U5U0_9SPHI</name>
<evidence type="ECO:0000256" key="1">
    <source>
        <dbReference type="SAM" id="Phobius"/>
    </source>
</evidence>
<dbReference type="PANTHER" id="PTHR30273:SF2">
    <property type="entry name" value="PROTEIN FECR"/>
    <property type="match status" value="1"/>
</dbReference>
<dbReference type="OrthoDB" id="1099963at2"/>
<feature type="domain" description="Protein FecR C-terminal" evidence="3">
    <location>
        <begin position="333"/>
        <end position="398"/>
    </location>
</feature>
<evidence type="ECO:0000259" key="2">
    <source>
        <dbReference type="Pfam" id="PF04773"/>
    </source>
</evidence>
<feature type="domain" description="FecR protein" evidence="2">
    <location>
        <begin position="191"/>
        <end position="286"/>
    </location>
</feature>
<dbReference type="AlphaFoldDB" id="A0A2D1U5U0"/>
<accession>A0A2D1U5U0</accession>
<feature type="transmembrane region" description="Helical" evidence="1">
    <location>
        <begin position="90"/>
        <end position="111"/>
    </location>
</feature>
<dbReference type="Gene3D" id="2.60.120.1440">
    <property type="match status" value="1"/>
</dbReference>
<dbReference type="InterPro" id="IPR006860">
    <property type="entry name" value="FecR"/>
</dbReference>
<evidence type="ECO:0000313" key="4">
    <source>
        <dbReference type="EMBL" id="ATP56958.1"/>
    </source>
</evidence>
<dbReference type="EMBL" id="CP024091">
    <property type="protein sequence ID" value="ATP56958.1"/>
    <property type="molecule type" value="Genomic_DNA"/>
</dbReference>
<dbReference type="Proteomes" id="UP000223749">
    <property type="component" value="Chromosome"/>
</dbReference>
<organism evidence="4 5">
    <name type="scientific">Pedobacter ginsengisoli</name>
    <dbReference type="NCBI Taxonomy" id="363852"/>
    <lineage>
        <taxon>Bacteria</taxon>
        <taxon>Pseudomonadati</taxon>
        <taxon>Bacteroidota</taxon>
        <taxon>Sphingobacteriia</taxon>
        <taxon>Sphingobacteriales</taxon>
        <taxon>Sphingobacteriaceae</taxon>
        <taxon>Pedobacter</taxon>
    </lineage>
</organism>
<keyword evidence="1" id="KW-0812">Transmembrane</keyword>
<keyword evidence="1" id="KW-0472">Membrane</keyword>
<dbReference type="Gene3D" id="3.55.50.30">
    <property type="match status" value="1"/>
</dbReference>
<dbReference type="InterPro" id="IPR012373">
    <property type="entry name" value="Ferrdict_sens_TM"/>
</dbReference>